<evidence type="ECO:0000313" key="2">
    <source>
        <dbReference type="Proteomes" id="UP001604336"/>
    </source>
</evidence>
<dbReference type="EMBL" id="JBFOLK010000010">
    <property type="protein sequence ID" value="KAL2480051.1"/>
    <property type="molecule type" value="Genomic_DNA"/>
</dbReference>
<proteinExistence type="predicted"/>
<evidence type="ECO:0000313" key="1">
    <source>
        <dbReference type="EMBL" id="KAL2480051.1"/>
    </source>
</evidence>
<reference evidence="2" key="1">
    <citation type="submission" date="2024-07" db="EMBL/GenBank/DDBJ databases">
        <title>Two chromosome-level genome assemblies of Korean endemic species Abeliophyllum distichum and Forsythia ovata (Oleaceae).</title>
        <authorList>
            <person name="Jang H."/>
        </authorList>
    </citation>
    <scope>NUCLEOTIDE SEQUENCE [LARGE SCALE GENOMIC DNA]</scope>
</reference>
<sequence length="111" mass="12644">MRRPCELHSDAAIGAKLGNHNVAPLLDEFLTSNKGLDFLDNCGYGFFPEYGESQLREQQRQYREPGIIFGWNIVARDIKIKLIREPETPGLEHFWAVPEKPQAPSFAFAVQ</sequence>
<comment type="caution">
    <text evidence="1">The sequence shown here is derived from an EMBL/GenBank/DDBJ whole genome shotgun (WGS) entry which is preliminary data.</text>
</comment>
<gene>
    <name evidence="1" type="ORF">Adt_33017</name>
</gene>
<dbReference type="Proteomes" id="UP001604336">
    <property type="component" value="Unassembled WGS sequence"/>
</dbReference>
<protein>
    <submittedName>
        <fullName evidence="1">Uncharacterized protein</fullName>
    </submittedName>
</protein>
<keyword evidence="2" id="KW-1185">Reference proteome</keyword>
<accession>A0ABD1QV15</accession>
<name>A0ABD1QV15_9LAMI</name>
<dbReference type="AlphaFoldDB" id="A0ABD1QV15"/>
<organism evidence="1 2">
    <name type="scientific">Abeliophyllum distichum</name>
    <dbReference type="NCBI Taxonomy" id="126358"/>
    <lineage>
        <taxon>Eukaryota</taxon>
        <taxon>Viridiplantae</taxon>
        <taxon>Streptophyta</taxon>
        <taxon>Embryophyta</taxon>
        <taxon>Tracheophyta</taxon>
        <taxon>Spermatophyta</taxon>
        <taxon>Magnoliopsida</taxon>
        <taxon>eudicotyledons</taxon>
        <taxon>Gunneridae</taxon>
        <taxon>Pentapetalae</taxon>
        <taxon>asterids</taxon>
        <taxon>lamiids</taxon>
        <taxon>Lamiales</taxon>
        <taxon>Oleaceae</taxon>
        <taxon>Forsythieae</taxon>
        <taxon>Abeliophyllum</taxon>
    </lineage>
</organism>